<evidence type="ECO:0000256" key="11">
    <source>
        <dbReference type="SAM" id="Phobius"/>
    </source>
</evidence>
<evidence type="ECO:0000256" key="2">
    <source>
        <dbReference type="ARBA" id="ARBA00008159"/>
    </source>
</evidence>
<evidence type="ECO:0000256" key="3">
    <source>
        <dbReference type="ARBA" id="ARBA00022692"/>
    </source>
</evidence>
<dbReference type="InterPro" id="IPR003961">
    <property type="entry name" value="FN3_dom"/>
</dbReference>
<gene>
    <name evidence="14" type="primary">IL2RG</name>
    <name evidence="14" type="ORF">AV530_003759</name>
</gene>
<dbReference type="SUPFAM" id="SSF49265">
    <property type="entry name" value="Fibronectin type III"/>
    <property type="match status" value="2"/>
</dbReference>
<dbReference type="PROSITE" id="PS01355">
    <property type="entry name" value="HEMATOPO_REC_S_F1"/>
    <property type="match status" value="1"/>
</dbReference>
<evidence type="ECO:0000256" key="7">
    <source>
        <dbReference type="ARBA" id="ARBA00023157"/>
    </source>
</evidence>
<keyword evidence="5 11" id="KW-1133">Transmembrane helix</keyword>
<evidence type="ECO:0000256" key="5">
    <source>
        <dbReference type="ARBA" id="ARBA00022989"/>
    </source>
</evidence>
<evidence type="ECO:0000313" key="15">
    <source>
        <dbReference type="Proteomes" id="UP000190648"/>
    </source>
</evidence>
<dbReference type="Pfam" id="PF22012">
    <property type="entry name" value="TSLPR_D1"/>
    <property type="match status" value="1"/>
</dbReference>
<sequence length="514" mass="58590">MAMPSTFLVLVLLLHCGLGHCFAAAHSRPGVECVLFNEEYMTCMWGSRETLTANYSLYYWYENRSPVVECKHYLQDQGISIGCYFNQSEITQFQTFRVLVNASLGGRTLDIPSKPMQLQDLVKPAAPINLTIRNMSSNQLQLTWTSPYPKAQCLEHAVKYKSNKDTSWTEHQVKGDVFSFPSVDYEKYYTFYVRSKINSYCGSTQLWSEWSVPVVWGSNSTSKGSVEEQLHWFWIHTVLIPIASCLLLLVLLILLVRMERVWVILMPRIPNPSKNFENLFITHNGNFQEWAGVPKDIMESFKPNYSENICHVCELPPKESYEPLWESSNHPPVTINTSSVPNDQHFVANTDCAVLRLLSYVRRMVGVPDTDIIDLCDELGTPKLLFQVTSLSERASDFLQPHGTYYLCRVEFKVPGSEEDRTTWSFTPLLENPSSALTEGLRLQGERRQRRAARRMAEDRRTPDTETLTSTAQSQGEGKALGRDRSKAGTEVARRKVASPSRARQGPSQQDTQR</sequence>
<dbReference type="STRING" id="372326.A0A1V4L032"/>
<evidence type="ECO:0000259" key="13">
    <source>
        <dbReference type="PROSITE" id="PS50853"/>
    </source>
</evidence>
<dbReference type="AlphaFoldDB" id="A0A1V4L032"/>
<dbReference type="EMBL" id="LSYS01001150">
    <property type="protein sequence ID" value="OPJ89567.1"/>
    <property type="molecule type" value="Genomic_DNA"/>
</dbReference>
<comment type="subcellular location">
    <subcellularLocation>
        <location evidence="1">Membrane</location>
        <topology evidence="1">Single-pass type I membrane protein</topology>
    </subcellularLocation>
</comment>
<accession>A0A1V4L032</accession>
<keyword evidence="8 14" id="KW-0675">Receptor</keyword>
<evidence type="ECO:0000313" key="14">
    <source>
        <dbReference type="EMBL" id="OPJ89567.1"/>
    </source>
</evidence>
<evidence type="ECO:0000256" key="1">
    <source>
        <dbReference type="ARBA" id="ARBA00004479"/>
    </source>
</evidence>
<comment type="caution">
    <text evidence="14">The sequence shown here is derived from an EMBL/GenBank/DDBJ whole genome shotgun (WGS) entry which is preliminary data.</text>
</comment>
<keyword evidence="3 11" id="KW-0812">Transmembrane</keyword>
<feature type="compositionally biased region" description="Basic and acidic residues" evidence="10">
    <location>
        <begin position="480"/>
        <end position="494"/>
    </location>
</feature>
<dbReference type="InterPro" id="IPR048648">
    <property type="entry name" value="CRLF2-like_D2"/>
</dbReference>
<feature type="region of interest" description="Disordered" evidence="10">
    <location>
        <begin position="441"/>
        <end position="514"/>
    </location>
</feature>
<dbReference type="FunFam" id="2.60.40.10:FF:000754">
    <property type="entry name" value="Cytokine receptor common subunit gamma"/>
    <property type="match status" value="1"/>
</dbReference>
<dbReference type="PANTHER" id="PTHR23037:SF47">
    <property type="entry name" value="INTERLEUKIN 2 RECEPTOR SUBUNIT GAMMA"/>
    <property type="match status" value="1"/>
</dbReference>
<dbReference type="SMART" id="SM00060">
    <property type="entry name" value="FN3"/>
    <property type="match status" value="1"/>
</dbReference>
<dbReference type="PANTHER" id="PTHR23037">
    <property type="entry name" value="CYTOKINE RECEPTOR"/>
    <property type="match status" value="1"/>
</dbReference>
<keyword evidence="6 11" id="KW-0472">Membrane</keyword>
<dbReference type="PROSITE" id="PS50853">
    <property type="entry name" value="FN3"/>
    <property type="match status" value="1"/>
</dbReference>
<dbReference type="Gene3D" id="2.60.40.10">
    <property type="entry name" value="Immunoglobulins"/>
    <property type="match status" value="2"/>
</dbReference>
<comment type="similarity">
    <text evidence="2">Belongs to the type I cytokine receptor family. Type 5 subfamily.</text>
</comment>
<evidence type="ECO:0000256" key="8">
    <source>
        <dbReference type="ARBA" id="ARBA00023170"/>
    </source>
</evidence>
<proteinExistence type="inferred from homology"/>
<dbReference type="GO" id="GO:0009897">
    <property type="term" value="C:external side of plasma membrane"/>
    <property type="evidence" value="ECO:0007669"/>
    <property type="project" value="TreeGrafter"/>
</dbReference>
<feature type="compositionally biased region" description="Polar residues" evidence="10">
    <location>
        <begin position="465"/>
        <end position="476"/>
    </location>
</feature>
<keyword evidence="4 12" id="KW-0732">Signal</keyword>
<dbReference type="InterPro" id="IPR039471">
    <property type="entry name" value="CXorf65-like"/>
</dbReference>
<organism evidence="14 15">
    <name type="scientific">Patagioenas fasciata monilis</name>
    <dbReference type="NCBI Taxonomy" id="372326"/>
    <lineage>
        <taxon>Eukaryota</taxon>
        <taxon>Metazoa</taxon>
        <taxon>Chordata</taxon>
        <taxon>Craniata</taxon>
        <taxon>Vertebrata</taxon>
        <taxon>Euteleostomi</taxon>
        <taxon>Archelosauria</taxon>
        <taxon>Archosauria</taxon>
        <taxon>Dinosauria</taxon>
        <taxon>Saurischia</taxon>
        <taxon>Theropoda</taxon>
        <taxon>Coelurosauria</taxon>
        <taxon>Aves</taxon>
        <taxon>Neognathae</taxon>
        <taxon>Neoaves</taxon>
        <taxon>Columbimorphae</taxon>
        <taxon>Columbiformes</taxon>
        <taxon>Columbidae</taxon>
        <taxon>Patagioenas</taxon>
    </lineage>
</organism>
<dbReference type="Pfam" id="PF21605">
    <property type="entry name" value="CRLF2-like_D2"/>
    <property type="match status" value="1"/>
</dbReference>
<dbReference type="CDD" id="cd00063">
    <property type="entry name" value="FN3"/>
    <property type="match status" value="1"/>
</dbReference>
<keyword evidence="9" id="KW-0325">Glycoprotein</keyword>
<keyword evidence="7" id="KW-1015">Disulfide bond</keyword>
<dbReference type="InterPro" id="IPR013783">
    <property type="entry name" value="Ig-like_fold"/>
</dbReference>
<evidence type="ECO:0000256" key="12">
    <source>
        <dbReference type="SAM" id="SignalP"/>
    </source>
</evidence>
<name>A0A1V4L032_PATFA</name>
<dbReference type="InterPro" id="IPR036116">
    <property type="entry name" value="FN3_sf"/>
</dbReference>
<dbReference type="InterPro" id="IPR003531">
    <property type="entry name" value="Hempt_rcpt_S_F1_CS"/>
</dbReference>
<feature type="compositionally biased region" description="Basic and acidic residues" evidence="10">
    <location>
        <begin position="455"/>
        <end position="464"/>
    </location>
</feature>
<feature type="transmembrane region" description="Helical" evidence="11">
    <location>
        <begin position="232"/>
        <end position="256"/>
    </location>
</feature>
<feature type="chain" id="PRO_5012257437" evidence="12">
    <location>
        <begin position="20"/>
        <end position="514"/>
    </location>
</feature>
<dbReference type="InterPro" id="IPR053856">
    <property type="entry name" value="TSLPR_D1"/>
</dbReference>
<reference evidence="14 15" key="1">
    <citation type="submission" date="2016-02" db="EMBL/GenBank/DDBJ databases">
        <title>Band-tailed pigeon sequencing and assembly.</title>
        <authorList>
            <person name="Soares A.E."/>
            <person name="Novak B.J."/>
            <person name="Rice E.S."/>
            <person name="O'Connell B."/>
            <person name="Chang D."/>
            <person name="Weber S."/>
            <person name="Shapiro B."/>
        </authorList>
    </citation>
    <scope>NUCLEOTIDE SEQUENCE [LARGE SCALE GENOMIC DNA]</scope>
    <source>
        <strain evidence="14">BTP2013</strain>
        <tissue evidence="14">Blood</tissue>
    </source>
</reference>
<evidence type="ECO:0000256" key="10">
    <source>
        <dbReference type="SAM" id="MobiDB-lite"/>
    </source>
</evidence>
<evidence type="ECO:0000256" key="6">
    <source>
        <dbReference type="ARBA" id="ARBA00023136"/>
    </source>
</evidence>
<dbReference type="GO" id="GO:0004896">
    <property type="term" value="F:cytokine receptor activity"/>
    <property type="evidence" value="ECO:0007669"/>
    <property type="project" value="InterPro"/>
</dbReference>
<protein>
    <submittedName>
        <fullName evidence="14">Cytokine receptor common subunit gamma</fullName>
    </submittedName>
</protein>
<feature type="domain" description="Fibronectin type-III" evidence="13">
    <location>
        <begin position="126"/>
        <end position="224"/>
    </location>
</feature>
<evidence type="ECO:0000256" key="4">
    <source>
        <dbReference type="ARBA" id="ARBA00022729"/>
    </source>
</evidence>
<dbReference type="Proteomes" id="UP000190648">
    <property type="component" value="Unassembled WGS sequence"/>
</dbReference>
<dbReference type="OrthoDB" id="8942047at2759"/>
<dbReference type="Pfam" id="PF15874">
    <property type="entry name" value="Il2rg"/>
    <property type="match status" value="1"/>
</dbReference>
<evidence type="ECO:0000256" key="9">
    <source>
        <dbReference type="ARBA" id="ARBA00023180"/>
    </source>
</evidence>
<keyword evidence="15" id="KW-1185">Reference proteome</keyword>
<feature type="signal peptide" evidence="12">
    <location>
        <begin position="1"/>
        <end position="19"/>
    </location>
</feature>